<dbReference type="Proteomes" id="UP000198558">
    <property type="component" value="Unassembled WGS sequence"/>
</dbReference>
<proteinExistence type="predicted"/>
<keyword evidence="1" id="KW-1133">Transmembrane helix</keyword>
<dbReference type="RefSeq" id="WP_092353609.1">
    <property type="nucleotide sequence ID" value="NZ_PHNQ01000017.1"/>
</dbReference>
<evidence type="ECO:0000313" key="2">
    <source>
        <dbReference type="EMBL" id="SET44818.1"/>
    </source>
</evidence>
<name>A0A1I0EJH3_9FIRM</name>
<evidence type="ECO:0000313" key="3">
    <source>
        <dbReference type="Proteomes" id="UP000198558"/>
    </source>
</evidence>
<sequence length="99" mass="12026">MIGYGKENYLQICDGNFENNSSEINIVLYLYLILMILLNWVQTNCDHKERYSKTTKISYLVNFYDYCEVLQGNFYIFNEVDDQFFIYDKKLLLIKKLYR</sequence>
<feature type="transmembrane region" description="Helical" evidence="1">
    <location>
        <begin position="24"/>
        <end position="41"/>
    </location>
</feature>
<dbReference type="EMBL" id="FOIN01000011">
    <property type="protein sequence ID" value="SET44818.1"/>
    <property type="molecule type" value="Genomic_DNA"/>
</dbReference>
<evidence type="ECO:0000256" key="1">
    <source>
        <dbReference type="SAM" id="Phobius"/>
    </source>
</evidence>
<protein>
    <submittedName>
        <fullName evidence="2">Uncharacterized protein</fullName>
    </submittedName>
</protein>
<keyword evidence="1" id="KW-0812">Transmembrane</keyword>
<dbReference type="AlphaFoldDB" id="A0A1I0EJH3"/>
<keyword evidence="3" id="KW-1185">Reference proteome</keyword>
<gene>
    <name evidence="2" type="ORF">SAMN04489758_11147</name>
</gene>
<keyword evidence="1" id="KW-0472">Membrane</keyword>
<reference evidence="3" key="1">
    <citation type="submission" date="2016-10" db="EMBL/GenBank/DDBJ databases">
        <authorList>
            <person name="Varghese N."/>
            <person name="Submissions S."/>
        </authorList>
    </citation>
    <scope>NUCLEOTIDE SEQUENCE [LARGE SCALE GENOMIC DNA]</scope>
    <source>
        <strain evidence="3">DSM 1551</strain>
    </source>
</reference>
<accession>A0A1I0EJH3</accession>
<organism evidence="2 3">
    <name type="scientific">Thomasclavelia cocleata</name>
    <dbReference type="NCBI Taxonomy" id="69824"/>
    <lineage>
        <taxon>Bacteria</taxon>
        <taxon>Bacillati</taxon>
        <taxon>Bacillota</taxon>
        <taxon>Erysipelotrichia</taxon>
        <taxon>Erysipelotrichales</taxon>
        <taxon>Coprobacillaceae</taxon>
        <taxon>Thomasclavelia</taxon>
    </lineage>
</organism>